<reference evidence="7 8" key="1">
    <citation type="submission" date="2019-02" db="EMBL/GenBank/DDBJ databases">
        <title>Deep-cultivation of Planctomycetes and their phenomic and genomic characterization uncovers novel biology.</title>
        <authorList>
            <person name="Wiegand S."/>
            <person name="Jogler M."/>
            <person name="Boedeker C."/>
            <person name="Pinto D."/>
            <person name="Vollmers J."/>
            <person name="Rivas-Marin E."/>
            <person name="Kohn T."/>
            <person name="Peeters S.H."/>
            <person name="Heuer A."/>
            <person name="Rast P."/>
            <person name="Oberbeckmann S."/>
            <person name="Bunk B."/>
            <person name="Jeske O."/>
            <person name="Meyerdierks A."/>
            <person name="Storesund J.E."/>
            <person name="Kallscheuer N."/>
            <person name="Luecker S."/>
            <person name="Lage O.M."/>
            <person name="Pohl T."/>
            <person name="Merkel B.J."/>
            <person name="Hornburger P."/>
            <person name="Mueller R.-W."/>
            <person name="Bruemmer F."/>
            <person name="Labrenz M."/>
            <person name="Spormann A.M."/>
            <person name="Op Den Camp H."/>
            <person name="Overmann J."/>
            <person name="Amann R."/>
            <person name="Jetten M.S.M."/>
            <person name="Mascher T."/>
            <person name="Medema M.H."/>
            <person name="Devos D.P."/>
            <person name="Kaster A.-K."/>
            <person name="Ovreas L."/>
            <person name="Rohde M."/>
            <person name="Galperin M.Y."/>
            <person name="Jogler C."/>
        </authorList>
    </citation>
    <scope>NUCLEOTIDE SEQUENCE [LARGE SCALE GENOMIC DNA]</scope>
    <source>
        <strain evidence="7 8">Pla100</strain>
    </source>
</reference>
<gene>
    <name evidence="7" type="ORF">Pla100_47660</name>
</gene>
<feature type="domain" description="DUF1585" evidence="1">
    <location>
        <begin position="822"/>
        <end position="895"/>
    </location>
</feature>
<dbReference type="Pfam" id="PF07624">
    <property type="entry name" value="PSD2"/>
    <property type="match status" value="1"/>
</dbReference>
<organism evidence="7 8">
    <name type="scientific">Neorhodopirellula pilleata</name>
    <dbReference type="NCBI Taxonomy" id="2714738"/>
    <lineage>
        <taxon>Bacteria</taxon>
        <taxon>Pseudomonadati</taxon>
        <taxon>Planctomycetota</taxon>
        <taxon>Planctomycetia</taxon>
        <taxon>Pirellulales</taxon>
        <taxon>Pirellulaceae</taxon>
        <taxon>Neorhodopirellula</taxon>
    </lineage>
</organism>
<feature type="domain" description="DUF1595" evidence="6">
    <location>
        <begin position="478"/>
        <end position="538"/>
    </location>
</feature>
<feature type="domain" description="Cytochrome C Planctomycete-type" evidence="5">
    <location>
        <begin position="75"/>
        <end position="122"/>
    </location>
</feature>
<dbReference type="Pfam" id="PF07637">
    <property type="entry name" value="PSD5"/>
    <property type="match status" value="1"/>
</dbReference>
<dbReference type="Pfam" id="PF07626">
    <property type="entry name" value="PSD3"/>
    <property type="match status" value="1"/>
</dbReference>
<feature type="domain" description="DUF1588" evidence="3">
    <location>
        <begin position="692"/>
        <end position="787"/>
    </location>
</feature>
<dbReference type="AlphaFoldDB" id="A0A5C5ZY59"/>
<dbReference type="InterPro" id="IPR013043">
    <property type="entry name" value="DUF1595"/>
</dbReference>
<dbReference type="InterPro" id="IPR011478">
    <property type="entry name" value="DUF1585"/>
</dbReference>
<dbReference type="EMBL" id="SJPM01000012">
    <property type="protein sequence ID" value="TWT92229.1"/>
    <property type="molecule type" value="Genomic_DNA"/>
</dbReference>
<dbReference type="InterPro" id="IPR011429">
    <property type="entry name" value="Cyt_c_Planctomycete-type"/>
</dbReference>
<evidence type="ECO:0000259" key="2">
    <source>
        <dbReference type="Pfam" id="PF07626"/>
    </source>
</evidence>
<dbReference type="Proteomes" id="UP000316213">
    <property type="component" value="Unassembled WGS sequence"/>
</dbReference>
<dbReference type="Pfam" id="PF07635">
    <property type="entry name" value="PSCyt1"/>
    <property type="match status" value="1"/>
</dbReference>
<evidence type="ECO:0000259" key="5">
    <source>
        <dbReference type="Pfam" id="PF07635"/>
    </source>
</evidence>
<evidence type="ECO:0000313" key="7">
    <source>
        <dbReference type="EMBL" id="TWT92229.1"/>
    </source>
</evidence>
<name>A0A5C5ZY59_9BACT</name>
<dbReference type="Pfam" id="PF07631">
    <property type="entry name" value="PSD4"/>
    <property type="match status" value="1"/>
</dbReference>
<comment type="caution">
    <text evidence="7">The sequence shown here is derived from an EMBL/GenBank/DDBJ whole genome shotgun (WGS) entry which is preliminary data.</text>
</comment>
<evidence type="ECO:0000259" key="6">
    <source>
        <dbReference type="Pfam" id="PF07637"/>
    </source>
</evidence>
<feature type="domain" description="DUF1587" evidence="2">
    <location>
        <begin position="159"/>
        <end position="223"/>
    </location>
</feature>
<evidence type="ECO:0000259" key="1">
    <source>
        <dbReference type="Pfam" id="PF07624"/>
    </source>
</evidence>
<evidence type="ECO:0000259" key="4">
    <source>
        <dbReference type="Pfam" id="PF07631"/>
    </source>
</evidence>
<dbReference type="InterPro" id="IPR013039">
    <property type="entry name" value="DUF1588"/>
</dbReference>
<keyword evidence="8" id="KW-1185">Reference proteome</keyword>
<dbReference type="InterPro" id="IPR013042">
    <property type="entry name" value="DUF1592"/>
</dbReference>
<sequence>MRSPFHLKSEFVGVVKLSTAPVVMAPSCRQPLAGCRRYACLIAAVWILGQATLVSAADVDAAASPVGHALMERHCYHCHDDSNSEGGLNLQDLKVQPDDTVNLATWAKVYDRIVSGEMPPEDEERPDPKEVAAFTKLTASALQSTWRDRYATRGRVGGRRLNPVEYETTMRDLLAAPWLELKEMLPPDPESDGFDNVAAAQEISYVQLARYLEAAEVAIDGAMRLRPAPKPTKVRTWFTEEGRYLGKDWKERYGSVDKRPEWTWFWQQPNNAQAPRHIRNTSQQIPGWYRFRVRCRAALWDKGELLPPEEGQVAWITTAAKRVLAKFDVPEGEDGGVVEFVAWHQEKELLDFYCATMDDRQVSHTTKQKDPKSQREAHESFMKGYRGHGIAVDWFEIEGPFADESCEGGSDDQPWPSVSYRQLFGDLPIEPWTKASGLKPPEPLNLPDLTANKHGLREAFQLSPDMVMVVSKEPRKDAETLLRRFIKRAYRRRPEESEIQRCLAFALDAIDDKACFQDAMRLAYKAVLCSPDFLYLQEMPGELDGYALAARLSYTLWRSMPDSQLIEVAESGELLTDAGLQRQFDRMLADPKSKRFISDFTGQWLDLRKVHDTSPDRDLFPEYFSDNLIVASAVAETEATFAEMLRENLPVKTIVDSDFVMINERLAEVYGIDGVKGMQIRRVTLPAESPYGGLLTQCSVMKVTANGLTTSPVLRGVWVMDRILGTPPSRPPPGAGSIEPDTRGATTVRELLAKHSRSETCASCHKSIDPPGFALENFDVMGKWRDHYRSLGEGKKLDQVVALRDVRYRQGLPVDASGVTDDGHAFNDIHEFRNVLVAQDEQLARNLTERFLTFATGASVSFVDRDVVNSILRESRKEGYPIRTLLQQVILSKTFRSK</sequence>
<protein>
    <recommendedName>
        <fullName evidence="9">Planctomycete cytochrome C</fullName>
    </recommendedName>
</protein>
<evidence type="ECO:0000259" key="3">
    <source>
        <dbReference type="Pfam" id="PF07627"/>
    </source>
</evidence>
<dbReference type="Pfam" id="PF07627">
    <property type="entry name" value="PSCyt3"/>
    <property type="match status" value="1"/>
</dbReference>
<feature type="domain" description="DUF1592" evidence="4">
    <location>
        <begin position="543"/>
        <end position="672"/>
    </location>
</feature>
<dbReference type="InterPro" id="IPR013036">
    <property type="entry name" value="DUF1587"/>
</dbReference>
<evidence type="ECO:0000313" key="8">
    <source>
        <dbReference type="Proteomes" id="UP000316213"/>
    </source>
</evidence>
<evidence type="ECO:0008006" key="9">
    <source>
        <dbReference type="Google" id="ProtNLM"/>
    </source>
</evidence>
<proteinExistence type="predicted"/>
<accession>A0A5C5ZY59</accession>